<evidence type="ECO:0000313" key="3">
    <source>
        <dbReference type="EMBL" id="MFC3195196.1"/>
    </source>
</evidence>
<dbReference type="EMBL" id="JBHRTS010000007">
    <property type="protein sequence ID" value="MFC3195196.1"/>
    <property type="molecule type" value="Genomic_DNA"/>
</dbReference>
<dbReference type="CDD" id="cd00093">
    <property type="entry name" value="HTH_XRE"/>
    <property type="match status" value="1"/>
</dbReference>
<dbReference type="RefSeq" id="WP_077411699.1">
    <property type="nucleotide sequence ID" value="NZ_JBHRTS010000007.1"/>
</dbReference>
<protein>
    <submittedName>
        <fullName evidence="3">Helix-turn-helix transcriptional regulator</fullName>
    </submittedName>
</protein>
<keyword evidence="1" id="KW-0472">Membrane</keyword>
<dbReference type="Proteomes" id="UP001595533">
    <property type="component" value="Unassembled WGS sequence"/>
</dbReference>
<sequence>MKLNQKLMKRLRQERVWTQDQLAEIAGLSKRTIQRIEKHGHASLESARSLAAVFELSTNQLTVPSPASRLPLVLSLLLILVVFGLILATPVAAEQVMLNVVLKQRDLALADVHLLNDPGAASELRIDDHLKLIFKAVKTPSSQYRIKVLIYQDNDDQTVLAAPEIITDRQQSGEIHFADYVLQITPD</sequence>
<evidence type="ECO:0000256" key="1">
    <source>
        <dbReference type="SAM" id="Phobius"/>
    </source>
</evidence>
<organism evidence="3 4">
    <name type="scientific">Marinicella sediminis</name>
    <dbReference type="NCBI Taxonomy" id="1792834"/>
    <lineage>
        <taxon>Bacteria</taxon>
        <taxon>Pseudomonadati</taxon>
        <taxon>Pseudomonadota</taxon>
        <taxon>Gammaproteobacteria</taxon>
        <taxon>Lysobacterales</taxon>
        <taxon>Marinicellaceae</taxon>
        <taxon>Marinicella</taxon>
    </lineage>
</organism>
<proteinExistence type="predicted"/>
<dbReference type="PROSITE" id="PS50943">
    <property type="entry name" value="HTH_CROC1"/>
    <property type="match status" value="1"/>
</dbReference>
<gene>
    <name evidence="3" type="ORF">ACFODZ_13165</name>
</gene>
<keyword evidence="4" id="KW-1185">Reference proteome</keyword>
<name>A0ABV7JAT2_9GAMM</name>
<feature type="domain" description="HTH cro/C1-type" evidence="2">
    <location>
        <begin position="8"/>
        <end position="61"/>
    </location>
</feature>
<evidence type="ECO:0000259" key="2">
    <source>
        <dbReference type="PROSITE" id="PS50943"/>
    </source>
</evidence>
<dbReference type="Gene3D" id="1.10.260.40">
    <property type="entry name" value="lambda repressor-like DNA-binding domains"/>
    <property type="match status" value="1"/>
</dbReference>
<dbReference type="Pfam" id="PF01381">
    <property type="entry name" value="HTH_3"/>
    <property type="match status" value="1"/>
</dbReference>
<dbReference type="SMART" id="SM00530">
    <property type="entry name" value="HTH_XRE"/>
    <property type="match status" value="1"/>
</dbReference>
<dbReference type="InterPro" id="IPR010982">
    <property type="entry name" value="Lambda_DNA-bd_dom_sf"/>
</dbReference>
<dbReference type="InterPro" id="IPR001387">
    <property type="entry name" value="Cro/C1-type_HTH"/>
</dbReference>
<evidence type="ECO:0000313" key="4">
    <source>
        <dbReference type="Proteomes" id="UP001595533"/>
    </source>
</evidence>
<keyword evidence="1" id="KW-0812">Transmembrane</keyword>
<dbReference type="SUPFAM" id="SSF47413">
    <property type="entry name" value="lambda repressor-like DNA-binding domains"/>
    <property type="match status" value="1"/>
</dbReference>
<feature type="transmembrane region" description="Helical" evidence="1">
    <location>
        <begin position="70"/>
        <end position="93"/>
    </location>
</feature>
<accession>A0ABV7JAT2</accession>
<reference evidence="4" key="1">
    <citation type="journal article" date="2019" name="Int. J. Syst. Evol. Microbiol.">
        <title>The Global Catalogue of Microorganisms (GCM) 10K type strain sequencing project: providing services to taxonomists for standard genome sequencing and annotation.</title>
        <authorList>
            <consortium name="The Broad Institute Genomics Platform"/>
            <consortium name="The Broad Institute Genome Sequencing Center for Infectious Disease"/>
            <person name="Wu L."/>
            <person name="Ma J."/>
        </authorList>
    </citation>
    <scope>NUCLEOTIDE SEQUENCE [LARGE SCALE GENOMIC DNA]</scope>
    <source>
        <strain evidence="4">KCTC 42953</strain>
    </source>
</reference>
<comment type="caution">
    <text evidence="3">The sequence shown here is derived from an EMBL/GenBank/DDBJ whole genome shotgun (WGS) entry which is preliminary data.</text>
</comment>
<keyword evidence="1" id="KW-1133">Transmembrane helix</keyword>